<dbReference type="Pfam" id="PF02452">
    <property type="entry name" value="PemK_toxin"/>
    <property type="match status" value="1"/>
</dbReference>
<evidence type="ECO:0000313" key="3">
    <source>
        <dbReference type="EMBL" id="GAA1212992.1"/>
    </source>
</evidence>
<protein>
    <recommendedName>
        <fullName evidence="5">Type II toxin-antitoxin system PemK/MazF family toxin</fullName>
    </recommendedName>
</protein>
<evidence type="ECO:0000256" key="2">
    <source>
        <dbReference type="ARBA" id="ARBA00022649"/>
    </source>
</evidence>
<sequence>MTTNFLRGQIYAATLPGMTAEKYYVVVSNNGRNRSLGTALVARITTSDKPELASIVRVPFGEPVSGRVLCDDIEDIWEDDVRSLLGAFSPATMRLVDAGLAAALGLG</sequence>
<reference evidence="4" key="1">
    <citation type="journal article" date="2019" name="Int. J. Syst. Evol. Microbiol.">
        <title>The Global Catalogue of Microorganisms (GCM) 10K type strain sequencing project: providing services to taxonomists for standard genome sequencing and annotation.</title>
        <authorList>
            <consortium name="The Broad Institute Genomics Platform"/>
            <consortium name="The Broad Institute Genome Sequencing Center for Infectious Disease"/>
            <person name="Wu L."/>
            <person name="Ma J."/>
        </authorList>
    </citation>
    <scope>NUCLEOTIDE SEQUENCE [LARGE SCALE GENOMIC DNA]</scope>
    <source>
        <strain evidence="4">JCM 12762</strain>
    </source>
</reference>
<dbReference type="RefSeq" id="WP_343923797.1">
    <property type="nucleotide sequence ID" value="NZ_BAAAKW010000017.1"/>
</dbReference>
<keyword evidence="4" id="KW-1185">Reference proteome</keyword>
<organism evidence="3 4">
    <name type="scientific">Rhodoglobus aureus</name>
    <dbReference type="NCBI Taxonomy" id="191497"/>
    <lineage>
        <taxon>Bacteria</taxon>
        <taxon>Bacillati</taxon>
        <taxon>Actinomycetota</taxon>
        <taxon>Actinomycetes</taxon>
        <taxon>Micrococcales</taxon>
        <taxon>Microbacteriaceae</taxon>
        <taxon>Rhodoglobus</taxon>
    </lineage>
</organism>
<comment type="caution">
    <text evidence="3">The sequence shown here is derived from an EMBL/GenBank/DDBJ whole genome shotgun (WGS) entry which is preliminary data.</text>
</comment>
<gene>
    <name evidence="3" type="ORF">GCM10009655_10350</name>
</gene>
<dbReference type="InterPro" id="IPR011067">
    <property type="entry name" value="Plasmid_toxin/cell-grow_inhib"/>
</dbReference>
<dbReference type="EMBL" id="BAAAKW010000017">
    <property type="protein sequence ID" value="GAA1212992.1"/>
    <property type="molecule type" value="Genomic_DNA"/>
</dbReference>
<comment type="similarity">
    <text evidence="1">Belongs to the PemK/MazF family.</text>
</comment>
<accession>A0ABP4G4T7</accession>
<keyword evidence="2" id="KW-1277">Toxin-antitoxin system</keyword>
<dbReference type="SUPFAM" id="SSF50118">
    <property type="entry name" value="Cell growth inhibitor/plasmid maintenance toxic component"/>
    <property type="match status" value="1"/>
</dbReference>
<dbReference type="Proteomes" id="UP001500943">
    <property type="component" value="Unassembled WGS sequence"/>
</dbReference>
<name>A0ABP4G4T7_9MICO</name>
<proteinExistence type="inferred from homology"/>
<evidence type="ECO:0008006" key="5">
    <source>
        <dbReference type="Google" id="ProtNLM"/>
    </source>
</evidence>
<evidence type="ECO:0000313" key="4">
    <source>
        <dbReference type="Proteomes" id="UP001500943"/>
    </source>
</evidence>
<dbReference type="InterPro" id="IPR003477">
    <property type="entry name" value="PemK-like"/>
</dbReference>
<dbReference type="Gene3D" id="2.30.30.110">
    <property type="match status" value="1"/>
</dbReference>
<evidence type="ECO:0000256" key="1">
    <source>
        <dbReference type="ARBA" id="ARBA00007521"/>
    </source>
</evidence>